<dbReference type="EMBL" id="CP000910">
    <property type="protein sequence ID" value="ABY23202.1"/>
    <property type="molecule type" value="Genomic_DNA"/>
</dbReference>
<dbReference type="GO" id="GO:0046872">
    <property type="term" value="F:metal ion binding"/>
    <property type="evidence" value="ECO:0007669"/>
    <property type="project" value="UniProtKB-KW"/>
</dbReference>
<comment type="similarity">
    <text evidence="1">Belongs to the class-II aminoacyl-tRNA synthetase family.</text>
</comment>
<evidence type="ECO:0000256" key="11">
    <source>
        <dbReference type="ARBA" id="ARBA00049515"/>
    </source>
</evidence>
<keyword evidence="7" id="KW-0862">Zinc</keyword>
<dbReference type="KEGG" id="rsa:RSal33209_1466"/>
<dbReference type="CDD" id="cd00771">
    <property type="entry name" value="ThrRS_core"/>
    <property type="match status" value="1"/>
</dbReference>
<dbReference type="HOGENOM" id="CLU_008554_2_1_11"/>
<dbReference type="FunFam" id="3.30.930.10:FF:000002">
    <property type="entry name" value="Threonine--tRNA ligase"/>
    <property type="match status" value="1"/>
</dbReference>
<dbReference type="InterPro" id="IPR004154">
    <property type="entry name" value="Anticodon-bd"/>
</dbReference>
<dbReference type="SUPFAM" id="SSF55681">
    <property type="entry name" value="Class II aaRS and biotin synthetases"/>
    <property type="match status" value="1"/>
</dbReference>
<evidence type="ECO:0000256" key="1">
    <source>
        <dbReference type="ARBA" id="ARBA00008226"/>
    </source>
</evidence>
<evidence type="ECO:0000313" key="14">
    <source>
        <dbReference type="EMBL" id="ABY23202.1"/>
    </source>
</evidence>
<evidence type="ECO:0000259" key="13">
    <source>
        <dbReference type="PROSITE" id="PS50862"/>
    </source>
</evidence>
<evidence type="ECO:0000256" key="9">
    <source>
        <dbReference type="ARBA" id="ARBA00022917"/>
    </source>
</evidence>
<dbReference type="NCBIfam" id="TIGR00418">
    <property type="entry name" value="thrS"/>
    <property type="match status" value="1"/>
</dbReference>
<name>A9WNN9_RENSM</name>
<dbReference type="GO" id="GO:0006435">
    <property type="term" value="P:threonyl-tRNA aminoacylation"/>
    <property type="evidence" value="ECO:0007669"/>
    <property type="project" value="UniProtKB-UniRule"/>
</dbReference>
<dbReference type="AlphaFoldDB" id="A9WNN9"/>
<dbReference type="PANTHER" id="PTHR11451:SF56">
    <property type="entry name" value="THREONINE--TRNA LIGASE 1"/>
    <property type="match status" value="1"/>
</dbReference>
<dbReference type="InterPro" id="IPR002314">
    <property type="entry name" value="aa-tRNA-synt_IIb"/>
</dbReference>
<keyword evidence="5" id="KW-0479">Metal-binding</keyword>
<dbReference type="InterPro" id="IPR036621">
    <property type="entry name" value="Anticodon-bd_dom_sf"/>
</dbReference>
<keyword evidence="4 14" id="KW-0436">Ligase</keyword>
<dbReference type="GO" id="GO:0004829">
    <property type="term" value="F:threonine-tRNA ligase activity"/>
    <property type="evidence" value="ECO:0007669"/>
    <property type="project" value="UniProtKB-UniRule"/>
</dbReference>
<sequence length="453" mass="50366">MRTNNTVRPWETIPGPFCFWRRFLGHFTKNPEEIMNNDVDQSNIDQAKALADHRQLGRELDLFASNPLIGPGLPLWLPDGAVIRTELEKLAVEESLRSGYQRVYSPVLAKRELYERSGRWAKFSEDMFPPLRIGNEELVLRPANCPHHAMLFAARPHSWRELPIRYAELGSMFRSELSGVLSGLSRVRQINLDDCHVFCTPEQAQSEVVRGIQAISAGYSILGLEPDYFRLSARDSGTSFAGSASDWAAAESVLKAALDELGLPYRRVAGEAAFYGPKIDVQFFDAAGKEETLSTVQLDFVQPERFDLAYIGDDGAAHRPMMVHRGLFGAMERTVALLIEKHQGKMPPWLAPVQLAVLPVSDTQAARCAEISAQALAAGIRVIVDHDGSVGSRVRKTSQRRVSWLAVVGSQESESGKLSLSIPGARPAQLLPVTEAIELMRQKIQRREPSVMR</sequence>
<dbReference type="Proteomes" id="UP000002007">
    <property type="component" value="Chromosome"/>
</dbReference>
<evidence type="ECO:0000313" key="15">
    <source>
        <dbReference type="Proteomes" id="UP000002007"/>
    </source>
</evidence>
<dbReference type="GO" id="GO:0005524">
    <property type="term" value="F:ATP binding"/>
    <property type="evidence" value="ECO:0007669"/>
    <property type="project" value="UniProtKB-KW"/>
</dbReference>
<dbReference type="STRING" id="288705.RSal33209_1466"/>
<dbReference type="Gene3D" id="3.40.50.800">
    <property type="entry name" value="Anticodon-binding domain"/>
    <property type="match status" value="1"/>
</dbReference>
<protein>
    <recommendedName>
        <fullName evidence="2 12">Threonine--tRNA ligase</fullName>
        <ecNumber evidence="2 12">6.1.1.3</ecNumber>
    </recommendedName>
</protein>
<accession>A9WNN9</accession>
<evidence type="ECO:0000256" key="4">
    <source>
        <dbReference type="ARBA" id="ARBA00022598"/>
    </source>
</evidence>
<keyword evidence="10 14" id="KW-0030">Aminoacyl-tRNA synthetase</keyword>
<dbReference type="GO" id="GO:0005737">
    <property type="term" value="C:cytoplasm"/>
    <property type="evidence" value="ECO:0007669"/>
    <property type="project" value="UniProtKB-UniRule"/>
</dbReference>
<dbReference type="PANTHER" id="PTHR11451">
    <property type="entry name" value="THREONINE-TRNA LIGASE"/>
    <property type="match status" value="1"/>
</dbReference>
<dbReference type="Pfam" id="PF03129">
    <property type="entry name" value="HGTP_anticodon"/>
    <property type="match status" value="1"/>
</dbReference>
<keyword evidence="8" id="KW-0067">ATP-binding</keyword>
<keyword evidence="9" id="KW-0648">Protein biosynthesis</keyword>
<dbReference type="SUPFAM" id="SSF52954">
    <property type="entry name" value="Class II aaRS ABD-related"/>
    <property type="match status" value="1"/>
</dbReference>
<evidence type="ECO:0000256" key="8">
    <source>
        <dbReference type="ARBA" id="ARBA00022840"/>
    </source>
</evidence>
<evidence type="ECO:0000256" key="5">
    <source>
        <dbReference type="ARBA" id="ARBA00022723"/>
    </source>
</evidence>
<feature type="domain" description="Aminoacyl-transfer RNA synthetases class-II family profile" evidence="13">
    <location>
        <begin position="78"/>
        <end position="348"/>
    </location>
</feature>
<evidence type="ECO:0000256" key="3">
    <source>
        <dbReference type="ARBA" id="ARBA00022490"/>
    </source>
</evidence>
<dbReference type="Pfam" id="PF00587">
    <property type="entry name" value="tRNA-synt_2b"/>
    <property type="match status" value="1"/>
</dbReference>
<gene>
    <name evidence="14" type="ordered locus">RSal33209_1466</name>
</gene>
<organism evidence="14 15">
    <name type="scientific">Renibacterium salmoninarum (strain ATCC 33209 / DSM 20767 / JCM 11484 / NBRC 15589 / NCIMB 2235)</name>
    <dbReference type="NCBI Taxonomy" id="288705"/>
    <lineage>
        <taxon>Bacteria</taxon>
        <taxon>Bacillati</taxon>
        <taxon>Actinomycetota</taxon>
        <taxon>Actinomycetes</taxon>
        <taxon>Micrococcales</taxon>
        <taxon>Micrococcaceae</taxon>
        <taxon>Renibacterium</taxon>
    </lineage>
</organism>
<keyword evidence="6" id="KW-0547">Nucleotide-binding</keyword>
<dbReference type="InterPro" id="IPR033728">
    <property type="entry name" value="ThrRS_core"/>
</dbReference>
<dbReference type="eggNOG" id="COG0441">
    <property type="taxonomic scope" value="Bacteria"/>
</dbReference>
<dbReference type="InterPro" id="IPR002320">
    <property type="entry name" value="Thr-tRNA-ligase_IIa"/>
</dbReference>
<evidence type="ECO:0000256" key="7">
    <source>
        <dbReference type="ARBA" id="ARBA00022833"/>
    </source>
</evidence>
<dbReference type="PROSITE" id="PS50862">
    <property type="entry name" value="AA_TRNA_LIGASE_II"/>
    <property type="match status" value="1"/>
</dbReference>
<dbReference type="InterPro" id="IPR006195">
    <property type="entry name" value="aa-tRNA-synth_II"/>
</dbReference>
<evidence type="ECO:0000256" key="6">
    <source>
        <dbReference type="ARBA" id="ARBA00022741"/>
    </source>
</evidence>
<keyword evidence="15" id="KW-1185">Reference proteome</keyword>
<evidence type="ECO:0000256" key="12">
    <source>
        <dbReference type="NCBIfam" id="TIGR00418"/>
    </source>
</evidence>
<evidence type="ECO:0000256" key="10">
    <source>
        <dbReference type="ARBA" id="ARBA00023146"/>
    </source>
</evidence>
<evidence type="ECO:0000256" key="2">
    <source>
        <dbReference type="ARBA" id="ARBA00013163"/>
    </source>
</evidence>
<dbReference type="PRINTS" id="PR01047">
    <property type="entry name" value="TRNASYNTHTHR"/>
</dbReference>
<dbReference type="EC" id="6.1.1.3" evidence="2 12"/>
<dbReference type="Gene3D" id="3.30.930.10">
    <property type="entry name" value="Bira Bifunctional Protein, Domain 2"/>
    <property type="match status" value="1"/>
</dbReference>
<keyword evidence="3" id="KW-0963">Cytoplasm</keyword>
<dbReference type="InterPro" id="IPR045864">
    <property type="entry name" value="aa-tRNA-synth_II/BPL/LPL"/>
</dbReference>
<proteinExistence type="inferred from homology"/>
<reference evidence="15" key="1">
    <citation type="journal article" date="2008" name="J. Bacteriol.">
        <title>Genome sequence of the fish pathogen Renibacterium salmoninarum suggests reductive evolution away from an environmental Arthrobacter ancestor.</title>
        <authorList>
            <person name="Wiens G.D."/>
            <person name="Rockey D.D."/>
            <person name="Wu Z."/>
            <person name="Chang J."/>
            <person name="Levy R."/>
            <person name="Crane S."/>
            <person name="Chen D.S."/>
            <person name="Capri G.R."/>
            <person name="Burnett J.R."/>
            <person name="Sudheesh P.S."/>
            <person name="Schipma M.J."/>
            <person name="Burd H."/>
            <person name="Bhattacharyya A."/>
            <person name="Rhodes L.D."/>
            <person name="Kaul R."/>
            <person name="Strom M.S."/>
        </authorList>
    </citation>
    <scope>NUCLEOTIDE SEQUENCE [LARGE SCALE GENOMIC DNA]</scope>
    <source>
        <strain evidence="15">ATCC 33209 / DSM 20767 / JCM 11484 / NBRC 15589 / NCIMB 2235</strain>
    </source>
</reference>
<comment type="catalytic activity">
    <reaction evidence="11">
        <text>tRNA(Thr) + L-threonine + ATP = L-threonyl-tRNA(Thr) + AMP + diphosphate + H(+)</text>
        <dbReference type="Rhea" id="RHEA:24624"/>
        <dbReference type="Rhea" id="RHEA-COMP:9670"/>
        <dbReference type="Rhea" id="RHEA-COMP:9704"/>
        <dbReference type="ChEBI" id="CHEBI:15378"/>
        <dbReference type="ChEBI" id="CHEBI:30616"/>
        <dbReference type="ChEBI" id="CHEBI:33019"/>
        <dbReference type="ChEBI" id="CHEBI:57926"/>
        <dbReference type="ChEBI" id="CHEBI:78442"/>
        <dbReference type="ChEBI" id="CHEBI:78534"/>
        <dbReference type="ChEBI" id="CHEBI:456215"/>
        <dbReference type="EC" id="6.1.1.3"/>
    </reaction>
</comment>